<keyword evidence="2 3" id="KW-0040">ANK repeat</keyword>
<feature type="repeat" description="ANK" evidence="3">
    <location>
        <begin position="523"/>
        <end position="555"/>
    </location>
</feature>
<dbReference type="AlphaFoldDB" id="M6CJT4"/>
<dbReference type="InterPro" id="IPR002110">
    <property type="entry name" value="Ankyrin_rpt"/>
</dbReference>
<comment type="caution">
    <text evidence="4">The sequence shown here is derived from an EMBL/GenBank/DDBJ whole genome shotgun (WGS) entry which is preliminary data.</text>
</comment>
<dbReference type="EMBL" id="ANIK01000116">
    <property type="protein sequence ID" value="EMJ90891.1"/>
    <property type="molecule type" value="Genomic_DNA"/>
</dbReference>
<dbReference type="PROSITE" id="PS50297">
    <property type="entry name" value="ANK_REP_REGION"/>
    <property type="match status" value="3"/>
</dbReference>
<evidence type="ECO:0000256" key="2">
    <source>
        <dbReference type="ARBA" id="ARBA00023043"/>
    </source>
</evidence>
<accession>M6CJT4</accession>
<dbReference type="SMART" id="SM00248">
    <property type="entry name" value="ANK"/>
    <property type="match status" value="11"/>
</dbReference>
<dbReference type="PANTHER" id="PTHR24198:SF165">
    <property type="entry name" value="ANKYRIN REPEAT-CONTAINING PROTEIN-RELATED"/>
    <property type="match status" value="1"/>
</dbReference>
<feature type="repeat" description="ANK" evidence="3">
    <location>
        <begin position="204"/>
        <end position="236"/>
    </location>
</feature>
<dbReference type="Proteomes" id="UP000011988">
    <property type="component" value="Unassembled WGS sequence"/>
</dbReference>
<keyword evidence="1" id="KW-0677">Repeat</keyword>
<feature type="repeat" description="ANK" evidence="3">
    <location>
        <begin position="83"/>
        <end position="115"/>
    </location>
</feature>
<dbReference type="PANTHER" id="PTHR24198">
    <property type="entry name" value="ANKYRIN REPEAT AND PROTEIN KINASE DOMAIN-CONTAINING PROTEIN"/>
    <property type="match status" value="1"/>
</dbReference>
<evidence type="ECO:0000256" key="3">
    <source>
        <dbReference type="PROSITE-ProRule" id="PRU00023"/>
    </source>
</evidence>
<dbReference type="PROSITE" id="PS50088">
    <property type="entry name" value="ANK_REPEAT"/>
    <property type="match status" value="5"/>
</dbReference>
<name>M6CJT4_9LEPT</name>
<feature type="repeat" description="ANK" evidence="3">
    <location>
        <begin position="116"/>
        <end position="148"/>
    </location>
</feature>
<gene>
    <name evidence="4" type="ORF">LEP1GSC194_1252</name>
</gene>
<dbReference type="InterPro" id="IPR036770">
    <property type="entry name" value="Ankyrin_rpt-contain_sf"/>
</dbReference>
<dbReference type="SUPFAM" id="SSF48403">
    <property type="entry name" value="Ankyrin repeat"/>
    <property type="match status" value="2"/>
</dbReference>
<feature type="repeat" description="ANK" evidence="3">
    <location>
        <begin position="416"/>
        <end position="448"/>
    </location>
</feature>
<sequence>MTLPTWTEKGGCPIYSGVRAGCDGKSKPISSLEFAITYYLSLPFTFVADTILLPVSIPFGFGNTVYYGIKDWRANRKAAEIYEHKFPLHYAAEFNQKEKVKVLLKQGANFNAPDSNGRTPIDAAINGKNYEVAVILLEYGARLEEPNMEFFEYLTEQRNYKKIETISEHRPNIKNDFLFFAVTTGNSTLVNDLIRINANVNYIRRYPILVWAYITGNFDIIKTLVEKGADVNIHYEDSGEISTPFFRIVCDYRNQKLPENLERIRFLLKNGAKVGNLKKDKEEAIVLYEDLLGSPSNDIPILLLENGLNANEKGYNGKNLLQAPIDKGDIKVIKYLNEHGAPIKKLDKSYRTSSFLSAIREQRIETVKWFLDTNNADVKSIRDVALYSSNMEITKLLVEKGAEINAKRRNKGYTNDGFTFLANAVWNNQPDIVEYLVSKNADIYELNDNKETLLFFITEHKNTNMAKYLIGKGLDVNAKNSKGETVILKSFSPFEDTCSLNPNLELVRLLIDHHADLNAQDYAGHAAIHCAAVIGSIDALRFLLRNGANINLRDKAGLSALDYAERYNHTLVRYYLKLNGAE</sequence>
<evidence type="ECO:0000313" key="5">
    <source>
        <dbReference type="Proteomes" id="UP000011988"/>
    </source>
</evidence>
<protein>
    <submittedName>
        <fullName evidence="4">Ankyrin repeat protein</fullName>
    </submittedName>
</protein>
<dbReference type="PATRIC" id="fig|1218565.3.peg.4258"/>
<evidence type="ECO:0000313" key="4">
    <source>
        <dbReference type="EMBL" id="EMJ90891.1"/>
    </source>
</evidence>
<proteinExistence type="predicted"/>
<reference evidence="4 5" key="1">
    <citation type="submission" date="2013-01" db="EMBL/GenBank/DDBJ databases">
        <authorList>
            <person name="Harkins D.M."/>
            <person name="Durkin A.S."/>
            <person name="Brinkac L.M."/>
            <person name="Haft D.H."/>
            <person name="Selengut J.D."/>
            <person name="Sanka R."/>
            <person name="DePew J."/>
            <person name="Purushe J."/>
            <person name="Galloway R.L."/>
            <person name="Vinetz J.M."/>
            <person name="Sutton G.G."/>
            <person name="Nierman W.C."/>
            <person name="Fouts D.E."/>
        </authorList>
    </citation>
    <scope>NUCLEOTIDE SEQUENCE [LARGE SCALE GENOMIC DNA]</scope>
    <source>
        <strain evidence="4 5">79601</strain>
    </source>
</reference>
<organism evidence="4 5">
    <name type="scientific">Leptospira alstonii serovar Sichuan str. 79601</name>
    <dbReference type="NCBI Taxonomy" id="1218565"/>
    <lineage>
        <taxon>Bacteria</taxon>
        <taxon>Pseudomonadati</taxon>
        <taxon>Spirochaetota</taxon>
        <taxon>Spirochaetia</taxon>
        <taxon>Leptospirales</taxon>
        <taxon>Leptospiraceae</taxon>
        <taxon>Leptospira</taxon>
    </lineage>
</organism>
<dbReference type="Pfam" id="PF12796">
    <property type="entry name" value="Ank_2"/>
    <property type="match status" value="3"/>
</dbReference>
<evidence type="ECO:0000256" key="1">
    <source>
        <dbReference type="ARBA" id="ARBA00022737"/>
    </source>
</evidence>
<dbReference type="Gene3D" id="1.25.40.20">
    <property type="entry name" value="Ankyrin repeat-containing domain"/>
    <property type="match status" value="4"/>
</dbReference>